<feature type="domain" description="WGR" evidence="3">
    <location>
        <begin position="3"/>
        <end position="78"/>
    </location>
</feature>
<sequence>MKKKFIYQDEKSHKFWDIDINGPELTVTFGKAGTQGQTQVKTFATEAECLKAADKLISEKTKKGYQPVEEKGPVPAEEHTSGPVAEKTQQSGLTMPDFLYDDILAMANHVETAWPENVQALHPASEENIRAMEIASGLLFPPAFTNFWRRKGYFLFEKDEFLCAIYAYNDTAENATTLYNMLETFLRFYGHQSDWLVQEQVLLSHCWMLGMIMDDEKKWFFFVDPLGEVNRVYIEPSFTEVDDDILAAAFAPLVEQKAFFQLPENKAAVETEEKDEEDEEEKDEDAETRAFLAQHRLEQLSYKEVLDRLGTTMLFDYWDNDDYDPADINWVTENYETEHEYFEDSSSIYFCDGDLVIDGDLRLPNGYLGLIVVKGNMTIRGQVPSSTAYYVTGNSTIDFLNLDSFQKTGGAENVRYMAAALGQDDEVVHTMPHRKINAPYFFSWFYNLHCFDFAPQTLVTAMYNEDDLSAYNTHNALLTWHEYAYAFRPEFYGSISESWHDNMGFYYQRMYEALRDKQPVLQEGVTLKGIQLVRQGISLKGQDDFAAAYQCFKEAIAVSPGYYWAYYQAGNVLYNQKAYTQAMERYAKGIPYTPEKVAYEFTCMQEAAFCAVITGAYDKALQWAEMAVQKFPSAHFCLRIIAEALIHQQQLDKAKDYLERSIAIKSIFTNNWLLGLIYHLQGDQQQADTYYRAAYDNNQKARPYTEHTDLSYIYGKPVTVNWDTHKPTAAVKDQAYWDQFFADTLQQYGPDLYKKTGQFPSYWLSGKIATIPKEYRSGSMLLALMQHQHLGEYDVDGGILQQFNTELITPEIVLLAVSREEACHYQYIPPALLTDDIFKAHPHGIDLSYVPEEKRTYDLCFLAVSNNQYNYASVPAVFQDERMNIALIAGGVLGNSSGKVLPSKYYTSAYIQQAIDLGIHVIERIPAQYVDKAVYDYATAKYGQQPEWPFIVEQFDRQRWRYGSRHDVQTVGRLIMKHGMDIFLHIRQEAINQQSYQYIKKHLGDHPDFKEKVKQYGWESRTNIVFEKPEEFDYDTFGKVWACFWDEDFIIGALTAHETNSSERIYGVPPQYLTQKICDIAVKRNSYDFQFVPKQFVTQEMCETACSQDYGSALEYVPLAMRTEKVCSLALGRDAETIRFMPLAQRTEQRCLQVVLNNSSYLKFVPYEHYAAVFSTLLQKHKARLYEDMILVNLGLGLIYQQHYADARTRLLAVEKSAEVRDHYIHQALYYTGWSYHLEGDSKQAAEYWRQAQDTAKTRKIEKEYWLTFPYDSFQLPPVGDVYDFSRDDFGHHMREASLLIESNNYLLALDLLSQAEKQLQDAQCTEMWLWSQVWDHQRYALYEAGQREASLDICRKIIAELGKLSLWDYLEEYTPVRSALRNAHNSLAYRCYETAQDLQQVKEGLQHIKTTMKTISPIEDKSTLNPFYETQVLLWHKAMQFDPAYQKDFQKGMEKIDKMKLQEKGFLSEDFMEKIK</sequence>
<feature type="region of interest" description="Disordered" evidence="2">
    <location>
        <begin position="62"/>
        <end position="89"/>
    </location>
</feature>
<keyword evidence="1" id="KW-0802">TPR repeat</keyword>
<dbReference type="InterPro" id="IPR050458">
    <property type="entry name" value="LolB"/>
</dbReference>
<feature type="repeat" description="TPR" evidence="1">
    <location>
        <begin position="563"/>
        <end position="596"/>
    </location>
</feature>
<dbReference type="InterPro" id="IPR019734">
    <property type="entry name" value="TPR_rpt"/>
</dbReference>
<proteinExistence type="predicted"/>
<gene>
    <name evidence="4" type="ORF">HGH92_14705</name>
</gene>
<dbReference type="Proteomes" id="UP000570474">
    <property type="component" value="Unassembled WGS sequence"/>
</dbReference>
<keyword evidence="5" id="KW-1185">Reference proteome</keyword>
<name>A0A847RR53_9BACT</name>
<dbReference type="InterPro" id="IPR008893">
    <property type="entry name" value="WGR_domain"/>
</dbReference>
<dbReference type="Pfam" id="PF13181">
    <property type="entry name" value="TPR_8"/>
    <property type="match status" value="1"/>
</dbReference>
<dbReference type="SUPFAM" id="SSF48452">
    <property type="entry name" value="TPR-like"/>
    <property type="match status" value="1"/>
</dbReference>
<dbReference type="InterPro" id="IPR036930">
    <property type="entry name" value="WGR_dom_sf"/>
</dbReference>
<evidence type="ECO:0000313" key="4">
    <source>
        <dbReference type="EMBL" id="NLR65563.1"/>
    </source>
</evidence>
<evidence type="ECO:0000256" key="2">
    <source>
        <dbReference type="SAM" id="MobiDB-lite"/>
    </source>
</evidence>
<dbReference type="PANTHER" id="PTHR30634">
    <property type="entry name" value="OUTER MEMBRANE LOLAB LIPOPROTEIN INSERTION APPARATUS"/>
    <property type="match status" value="1"/>
</dbReference>
<dbReference type="InterPro" id="IPR049809">
    <property type="entry name" value="YehF/YfeS-like_WGR"/>
</dbReference>
<dbReference type="PROSITE" id="PS51977">
    <property type="entry name" value="WGR"/>
    <property type="match status" value="1"/>
</dbReference>
<dbReference type="Pfam" id="PF05406">
    <property type="entry name" value="WGR"/>
    <property type="match status" value="1"/>
</dbReference>
<evidence type="ECO:0000259" key="3">
    <source>
        <dbReference type="PROSITE" id="PS51977"/>
    </source>
</evidence>
<dbReference type="CDD" id="cd07996">
    <property type="entry name" value="WGR_MMR_like"/>
    <property type="match status" value="1"/>
</dbReference>
<feature type="compositionally biased region" description="Basic and acidic residues" evidence="2">
    <location>
        <begin position="62"/>
        <end position="80"/>
    </location>
</feature>
<dbReference type="PANTHER" id="PTHR30634:SF13">
    <property type="entry name" value="PROTEIN YEHF"/>
    <property type="match status" value="1"/>
</dbReference>
<dbReference type="PROSITE" id="PS50005">
    <property type="entry name" value="TPR"/>
    <property type="match status" value="1"/>
</dbReference>
<dbReference type="Gene3D" id="1.25.40.10">
    <property type="entry name" value="Tetratricopeptide repeat domain"/>
    <property type="match status" value="2"/>
</dbReference>
<dbReference type="InterPro" id="IPR011990">
    <property type="entry name" value="TPR-like_helical_dom_sf"/>
</dbReference>
<dbReference type="RefSeq" id="WP_168871570.1">
    <property type="nucleotide sequence ID" value="NZ_JABAIA010000002.1"/>
</dbReference>
<dbReference type="EMBL" id="JABAIA010000002">
    <property type="protein sequence ID" value="NLR65563.1"/>
    <property type="molecule type" value="Genomic_DNA"/>
</dbReference>
<dbReference type="Pfam" id="PF13432">
    <property type="entry name" value="TPR_16"/>
    <property type="match status" value="2"/>
</dbReference>
<dbReference type="Gene3D" id="2.20.140.10">
    <property type="entry name" value="WGR domain"/>
    <property type="match status" value="1"/>
</dbReference>
<dbReference type="SUPFAM" id="SSF142921">
    <property type="entry name" value="WGR domain-like"/>
    <property type="match status" value="1"/>
</dbReference>
<dbReference type="SMART" id="SM00028">
    <property type="entry name" value="TPR"/>
    <property type="match status" value="5"/>
</dbReference>
<accession>A0A847RR53</accession>
<evidence type="ECO:0000256" key="1">
    <source>
        <dbReference type="PROSITE-ProRule" id="PRU00339"/>
    </source>
</evidence>
<organism evidence="4 5">
    <name type="scientific">Chitinophaga varians</name>
    <dbReference type="NCBI Taxonomy" id="2202339"/>
    <lineage>
        <taxon>Bacteria</taxon>
        <taxon>Pseudomonadati</taxon>
        <taxon>Bacteroidota</taxon>
        <taxon>Chitinophagia</taxon>
        <taxon>Chitinophagales</taxon>
        <taxon>Chitinophagaceae</taxon>
        <taxon>Chitinophaga</taxon>
    </lineage>
</organism>
<reference evidence="4 5" key="1">
    <citation type="submission" date="2020-04" db="EMBL/GenBank/DDBJ databases">
        <authorList>
            <person name="Yin C."/>
        </authorList>
    </citation>
    <scope>NUCLEOTIDE SEQUENCE [LARGE SCALE GENOMIC DNA]</scope>
    <source>
        <strain evidence="4 5">Ae27</strain>
    </source>
</reference>
<evidence type="ECO:0000313" key="5">
    <source>
        <dbReference type="Proteomes" id="UP000570474"/>
    </source>
</evidence>
<protein>
    <submittedName>
        <fullName evidence="4">WGR domain-containing protein</fullName>
    </submittedName>
</protein>
<comment type="caution">
    <text evidence="4">The sequence shown here is derived from an EMBL/GenBank/DDBJ whole genome shotgun (WGS) entry which is preliminary data.</text>
</comment>
<dbReference type="SMART" id="SM00773">
    <property type="entry name" value="WGR"/>
    <property type="match status" value="1"/>
</dbReference>